<dbReference type="SUPFAM" id="SSF46785">
    <property type="entry name" value="Winged helix' DNA-binding domain"/>
    <property type="match status" value="1"/>
</dbReference>
<dbReference type="RefSeq" id="WP_128705630.1">
    <property type="nucleotide sequence ID" value="NZ_RLII01000001.1"/>
</dbReference>
<comment type="caution">
    <text evidence="5">The sequence shown here is derived from an EMBL/GenBank/DDBJ whole genome shotgun (WGS) entry which is preliminary data.</text>
</comment>
<dbReference type="GO" id="GO:0003700">
    <property type="term" value="F:DNA-binding transcription factor activity"/>
    <property type="evidence" value="ECO:0007669"/>
    <property type="project" value="InterPro"/>
</dbReference>
<evidence type="ECO:0000313" key="6">
    <source>
        <dbReference type="Proteomes" id="UP000289166"/>
    </source>
</evidence>
<sequence>MSDIDNSKQLREVIRILERKLGVLGEFKTSCCGVTMAQCHALVEIGRAGDISLKELSEILNLDSSSMSRTVNNLVNNGLVRRDIEPLDRRYVTITLTESGNELFRSIEERMNSYFESVYLALPEDKRKQVLESLDILIGAIDKKNVVN</sequence>
<evidence type="ECO:0000256" key="1">
    <source>
        <dbReference type="ARBA" id="ARBA00023015"/>
    </source>
</evidence>
<dbReference type="EMBL" id="RLII01000001">
    <property type="protein sequence ID" value="RXE60608.1"/>
    <property type="molecule type" value="Genomic_DNA"/>
</dbReference>
<dbReference type="PANTHER" id="PTHR42756">
    <property type="entry name" value="TRANSCRIPTIONAL REGULATOR, MARR"/>
    <property type="match status" value="1"/>
</dbReference>
<organism evidence="5 6">
    <name type="scientific">Acetivibrio mesophilus</name>
    <dbReference type="NCBI Taxonomy" id="2487273"/>
    <lineage>
        <taxon>Bacteria</taxon>
        <taxon>Bacillati</taxon>
        <taxon>Bacillota</taxon>
        <taxon>Clostridia</taxon>
        <taxon>Eubacteriales</taxon>
        <taxon>Oscillospiraceae</taxon>
        <taxon>Acetivibrio</taxon>
    </lineage>
</organism>
<protein>
    <submittedName>
        <fullName evidence="5">MarR family transcriptional regulator</fullName>
    </submittedName>
</protein>
<evidence type="ECO:0000256" key="3">
    <source>
        <dbReference type="ARBA" id="ARBA00023163"/>
    </source>
</evidence>
<dbReference type="PRINTS" id="PR00598">
    <property type="entry name" value="HTHMARR"/>
</dbReference>
<dbReference type="InterPro" id="IPR036388">
    <property type="entry name" value="WH-like_DNA-bd_sf"/>
</dbReference>
<keyword evidence="3" id="KW-0804">Transcription</keyword>
<keyword evidence="6" id="KW-1185">Reference proteome</keyword>
<dbReference type="Proteomes" id="UP000289166">
    <property type="component" value="Unassembled WGS sequence"/>
</dbReference>
<dbReference type="SMART" id="SM00347">
    <property type="entry name" value="HTH_MARR"/>
    <property type="match status" value="1"/>
</dbReference>
<dbReference type="PROSITE" id="PS50995">
    <property type="entry name" value="HTH_MARR_2"/>
    <property type="match status" value="1"/>
</dbReference>
<dbReference type="PROSITE" id="PS01117">
    <property type="entry name" value="HTH_MARR_1"/>
    <property type="match status" value="1"/>
</dbReference>
<name>A0A4Q0I898_9FIRM</name>
<keyword evidence="1" id="KW-0805">Transcription regulation</keyword>
<dbReference type="AlphaFoldDB" id="A0A4Q0I898"/>
<reference evidence="6" key="1">
    <citation type="submission" date="2018-11" db="EMBL/GenBank/DDBJ databases">
        <title>Genome sequencing of a novel mesophilic and cellulolytic organism within the genus Hungateiclostridium.</title>
        <authorList>
            <person name="Rettenmaier R."/>
            <person name="Liebl W."/>
            <person name="Zverlov V."/>
        </authorList>
    </citation>
    <scope>NUCLEOTIDE SEQUENCE [LARGE SCALE GENOMIC DNA]</scope>
    <source>
        <strain evidence="6">N2K1</strain>
    </source>
</reference>
<keyword evidence="2" id="KW-0238">DNA-binding</keyword>
<evidence type="ECO:0000256" key="2">
    <source>
        <dbReference type="ARBA" id="ARBA00023125"/>
    </source>
</evidence>
<evidence type="ECO:0000313" key="5">
    <source>
        <dbReference type="EMBL" id="RXE60608.1"/>
    </source>
</evidence>
<accession>A0A4Q0I898</accession>
<dbReference type="GO" id="GO:0003677">
    <property type="term" value="F:DNA binding"/>
    <property type="evidence" value="ECO:0007669"/>
    <property type="project" value="UniProtKB-KW"/>
</dbReference>
<dbReference type="Pfam" id="PF01047">
    <property type="entry name" value="MarR"/>
    <property type="match status" value="1"/>
</dbReference>
<dbReference type="PANTHER" id="PTHR42756:SF1">
    <property type="entry name" value="TRANSCRIPTIONAL REPRESSOR OF EMRAB OPERON"/>
    <property type="match status" value="1"/>
</dbReference>
<dbReference type="OrthoDB" id="1853358at2"/>
<dbReference type="InterPro" id="IPR000835">
    <property type="entry name" value="HTH_MarR-typ"/>
</dbReference>
<evidence type="ECO:0000259" key="4">
    <source>
        <dbReference type="PROSITE" id="PS50995"/>
    </source>
</evidence>
<gene>
    <name evidence="5" type="ORF">EFD62_01360</name>
</gene>
<dbReference type="Gene3D" id="1.10.10.10">
    <property type="entry name" value="Winged helix-like DNA-binding domain superfamily/Winged helix DNA-binding domain"/>
    <property type="match status" value="1"/>
</dbReference>
<feature type="domain" description="HTH marR-type" evidence="4">
    <location>
        <begin position="7"/>
        <end position="139"/>
    </location>
</feature>
<dbReference type="InterPro" id="IPR023187">
    <property type="entry name" value="Tscrpt_reg_MarR-type_CS"/>
</dbReference>
<dbReference type="InterPro" id="IPR036390">
    <property type="entry name" value="WH_DNA-bd_sf"/>
</dbReference>
<proteinExistence type="predicted"/>